<keyword evidence="1" id="KW-1133">Transmembrane helix</keyword>
<feature type="transmembrane region" description="Helical" evidence="1">
    <location>
        <begin position="20"/>
        <end position="38"/>
    </location>
</feature>
<dbReference type="AlphaFoldDB" id="A0A7S1SAL7"/>
<dbReference type="EMBL" id="HBGE01110947">
    <property type="protein sequence ID" value="CAD9189356.1"/>
    <property type="molecule type" value="Transcribed_RNA"/>
</dbReference>
<keyword evidence="1" id="KW-0812">Transmembrane</keyword>
<gene>
    <name evidence="2" type="ORF">ACAT0790_LOCUS66130</name>
</gene>
<protein>
    <submittedName>
        <fullName evidence="2">Uncharacterized protein</fullName>
    </submittedName>
</protein>
<keyword evidence="1" id="KW-0472">Membrane</keyword>
<evidence type="ECO:0000256" key="1">
    <source>
        <dbReference type="SAM" id="Phobius"/>
    </source>
</evidence>
<name>A0A7S1SAL7_ALECA</name>
<reference evidence="2" key="1">
    <citation type="submission" date="2021-01" db="EMBL/GenBank/DDBJ databases">
        <authorList>
            <person name="Corre E."/>
            <person name="Pelletier E."/>
            <person name="Niang G."/>
            <person name="Scheremetjew M."/>
            <person name="Finn R."/>
            <person name="Kale V."/>
            <person name="Holt S."/>
            <person name="Cochrane G."/>
            <person name="Meng A."/>
            <person name="Brown T."/>
            <person name="Cohen L."/>
        </authorList>
    </citation>
    <scope>NUCLEOTIDE SEQUENCE</scope>
    <source>
        <strain evidence="2">OF101</strain>
    </source>
</reference>
<proteinExistence type="predicted"/>
<sequence>MAEKAPVIDSVLINRFLTNVFVKATLGSLAFIPACVLFRGKGMRCLCGGAGMGFGAGAAWMQGDLYLRHPQMVPMPQTFLAEMAQLKDGARKRMNDLSSRFSA</sequence>
<evidence type="ECO:0000313" key="2">
    <source>
        <dbReference type="EMBL" id="CAD9189356.1"/>
    </source>
</evidence>
<organism evidence="2">
    <name type="scientific">Alexandrium catenella</name>
    <name type="common">Red tide dinoflagellate</name>
    <name type="synonym">Gonyaulax catenella</name>
    <dbReference type="NCBI Taxonomy" id="2925"/>
    <lineage>
        <taxon>Eukaryota</taxon>
        <taxon>Sar</taxon>
        <taxon>Alveolata</taxon>
        <taxon>Dinophyceae</taxon>
        <taxon>Gonyaulacales</taxon>
        <taxon>Pyrocystaceae</taxon>
        <taxon>Alexandrium</taxon>
    </lineage>
</organism>
<accession>A0A7S1SAL7</accession>